<evidence type="ECO:0000256" key="2">
    <source>
        <dbReference type="ARBA" id="ARBA00022527"/>
    </source>
</evidence>
<reference evidence="10 11" key="1">
    <citation type="journal article" date="2013" name="Genome Biol.">
        <title>Genome of Acanthamoeba castellanii highlights extensive lateral gene transfer and early evolution of tyrosine kinase signaling.</title>
        <authorList>
            <person name="Clarke M."/>
            <person name="Lohan A.J."/>
            <person name="Liu B."/>
            <person name="Lagkouvardos I."/>
            <person name="Roy S."/>
            <person name="Zafar N."/>
            <person name="Bertelli C."/>
            <person name="Schilde C."/>
            <person name="Kianianmomeni A."/>
            <person name="Burglin T.R."/>
            <person name="Frech C."/>
            <person name="Turcotte B."/>
            <person name="Kopec K.O."/>
            <person name="Synnott J.M."/>
            <person name="Choo C."/>
            <person name="Paponov I."/>
            <person name="Finkler A."/>
            <person name="Soon Heng Tan C."/>
            <person name="Hutchins A.P."/>
            <person name="Weinmeier T."/>
            <person name="Rattei T."/>
            <person name="Chu J.S."/>
            <person name="Gimenez G."/>
            <person name="Irimia M."/>
            <person name="Rigden D.J."/>
            <person name="Fitzpatrick D.A."/>
            <person name="Lorenzo-Morales J."/>
            <person name="Bateman A."/>
            <person name="Chiu C.H."/>
            <person name="Tang P."/>
            <person name="Hegemann P."/>
            <person name="Fromm H."/>
            <person name="Raoult D."/>
            <person name="Greub G."/>
            <person name="Miranda-Saavedra D."/>
            <person name="Chen N."/>
            <person name="Nash P."/>
            <person name="Ginger M.L."/>
            <person name="Horn M."/>
            <person name="Schaap P."/>
            <person name="Caler L."/>
            <person name="Loftus B."/>
        </authorList>
    </citation>
    <scope>NUCLEOTIDE SEQUENCE [LARGE SCALE GENOMIC DNA]</scope>
    <source>
        <strain evidence="10 11">Neff</strain>
    </source>
</reference>
<proteinExistence type="inferred from homology"/>
<protein>
    <recommendedName>
        <fullName evidence="1">non-specific serine/threonine protein kinase</fullName>
        <ecNumber evidence="1">2.7.11.1</ecNumber>
    </recommendedName>
</protein>
<dbReference type="RefSeq" id="XP_004334126.1">
    <property type="nucleotide sequence ID" value="XM_004334078.1"/>
</dbReference>
<sequence length="383" mass="43500">MSASTLPRKCISTTISFREKKELLQKCQLKEEETRKESEALIFQVSNFVLKRQLGQGAGGRVFLGRHVEDRNRRAAIKIIHKRSSNAKAVRMARREHAILTELPPHPHIVNLFDVVENSKRLCLVMQYAEGGDLFDYVLKSGKLPQHEAWRIFRQLLDAVNHIHKHGFMHRDIKPENIFLDKDLNVVLGDFGLGGKWSSLSPTNATCGSLNYAAPEILGANYYIGPEVDLWSCGAVLYMMLTGSVPFSAESTADVYENIRTAAIQTPSFLDKDVVDLMHKLLTPHSLKRATMMDVLKHPWLQKLPHRSRTAPNLGAVRVQPQLLPTPMEDKKEKDRERRQRQQEIAQKESQDPSRSSRGSSCRSSKKNTFKAKEIEVEIEQSS</sequence>
<dbReference type="PROSITE" id="PS00107">
    <property type="entry name" value="PROTEIN_KINASE_ATP"/>
    <property type="match status" value="1"/>
</dbReference>
<organism evidence="10 11">
    <name type="scientific">Acanthamoeba castellanii (strain ATCC 30010 / Neff)</name>
    <dbReference type="NCBI Taxonomy" id="1257118"/>
    <lineage>
        <taxon>Eukaryota</taxon>
        <taxon>Amoebozoa</taxon>
        <taxon>Discosea</taxon>
        <taxon>Longamoebia</taxon>
        <taxon>Centramoebida</taxon>
        <taxon>Acanthamoebidae</taxon>
        <taxon>Acanthamoeba</taxon>
    </lineage>
</organism>
<dbReference type="Gene3D" id="1.10.510.10">
    <property type="entry name" value="Transferase(Phosphotransferase) domain 1"/>
    <property type="match status" value="1"/>
</dbReference>
<comment type="similarity">
    <text evidence="7">Belongs to the protein kinase superfamily.</text>
</comment>
<dbReference type="STRING" id="1257118.L8GHB3"/>
<dbReference type="OrthoDB" id="30325at2759"/>
<dbReference type="FunFam" id="1.10.510.10:FF:000571">
    <property type="entry name" value="Maternal embryonic leucine zipper kinase"/>
    <property type="match status" value="1"/>
</dbReference>
<dbReference type="Pfam" id="PF00069">
    <property type="entry name" value="Pkinase"/>
    <property type="match status" value="1"/>
</dbReference>
<feature type="binding site" evidence="6">
    <location>
        <position position="78"/>
    </location>
    <ligand>
        <name>ATP</name>
        <dbReference type="ChEBI" id="CHEBI:30616"/>
    </ligand>
</feature>
<evidence type="ECO:0000256" key="3">
    <source>
        <dbReference type="ARBA" id="ARBA00022741"/>
    </source>
</evidence>
<feature type="compositionally biased region" description="Basic and acidic residues" evidence="8">
    <location>
        <begin position="328"/>
        <end position="352"/>
    </location>
</feature>
<gene>
    <name evidence="10" type="ORF">ACA1_014220</name>
</gene>
<evidence type="ECO:0000259" key="9">
    <source>
        <dbReference type="PROSITE" id="PS50011"/>
    </source>
</evidence>
<evidence type="ECO:0000256" key="8">
    <source>
        <dbReference type="SAM" id="MobiDB-lite"/>
    </source>
</evidence>
<dbReference type="InterPro" id="IPR011009">
    <property type="entry name" value="Kinase-like_dom_sf"/>
</dbReference>
<dbReference type="Proteomes" id="UP000011083">
    <property type="component" value="Unassembled WGS sequence"/>
</dbReference>
<feature type="domain" description="Protein kinase" evidence="9">
    <location>
        <begin position="48"/>
        <end position="301"/>
    </location>
</feature>
<dbReference type="VEuPathDB" id="AmoebaDB:ACA1_014220"/>
<evidence type="ECO:0000313" key="11">
    <source>
        <dbReference type="Proteomes" id="UP000011083"/>
    </source>
</evidence>
<name>L8GHB3_ACACF</name>
<keyword evidence="3 6" id="KW-0547">Nucleotide-binding</keyword>
<dbReference type="PROSITE" id="PS50011">
    <property type="entry name" value="PROTEIN_KINASE_DOM"/>
    <property type="match status" value="1"/>
</dbReference>
<dbReference type="GO" id="GO:0004674">
    <property type="term" value="F:protein serine/threonine kinase activity"/>
    <property type="evidence" value="ECO:0007669"/>
    <property type="project" value="UniProtKB-KW"/>
</dbReference>
<dbReference type="GO" id="GO:0035556">
    <property type="term" value="P:intracellular signal transduction"/>
    <property type="evidence" value="ECO:0007669"/>
    <property type="project" value="TreeGrafter"/>
</dbReference>
<keyword evidence="4 10" id="KW-0418">Kinase</keyword>
<dbReference type="OMA" id="DLESHIT"/>
<evidence type="ECO:0000256" key="5">
    <source>
        <dbReference type="ARBA" id="ARBA00022840"/>
    </source>
</evidence>
<dbReference type="PANTHER" id="PTHR24346:SF75">
    <property type="entry name" value="AURORA KINASE"/>
    <property type="match status" value="1"/>
</dbReference>
<keyword evidence="5 6" id="KW-0067">ATP-binding</keyword>
<dbReference type="InterPro" id="IPR017441">
    <property type="entry name" value="Protein_kinase_ATP_BS"/>
</dbReference>
<dbReference type="SMART" id="SM00220">
    <property type="entry name" value="S_TKc"/>
    <property type="match status" value="1"/>
</dbReference>
<dbReference type="PANTHER" id="PTHR24346">
    <property type="entry name" value="MAP/MICROTUBULE AFFINITY-REGULATING KINASE"/>
    <property type="match status" value="1"/>
</dbReference>
<evidence type="ECO:0000256" key="4">
    <source>
        <dbReference type="ARBA" id="ARBA00022777"/>
    </source>
</evidence>
<keyword evidence="4 10" id="KW-0808">Transferase</keyword>
<dbReference type="GO" id="GO:0005524">
    <property type="term" value="F:ATP binding"/>
    <property type="evidence" value="ECO:0007669"/>
    <property type="project" value="UniProtKB-UniRule"/>
</dbReference>
<evidence type="ECO:0000313" key="10">
    <source>
        <dbReference type="EMBL" id="ELR12113.1"/>
    </source>
</evidence>
<dbReference type="GeneID" id="14912593"/>
<dbReference type="PROSITE" id="PS00108">
    <property type="entry name" value="PROTEIN_KINASE_ST"/>
    <property type="match status" value="1"/>
</dbReference>
<dbReference type="SUPFAM" id="SSF56112">
    <property type="entry name" value="Protein kinase-like (PK-like)"/>
    <property type="match status" value="1"/>
</dbReference>
<feature type="compositionally biased region" description="Low complexity" evidence="8">
    <location>
        <begin position="354"/>
        <end position="363"/>
    </location>
</feature>
<keyword evidence="2 7" id="KW-0723">Serine/threonine-protein kinase</keyword>
<dbReference type="InterPro" id="IPR008271">
    <property type="entry name" value="Ser/Thr_kinase_AS"/>
</dbReference>
<dbReference type="AlphaFoldDB" id="L8GHB3"/>
<dbReference type="EC" id="2.7.11.1" evidence="1"/>
<feature type="region of interest" description="Disordered" evidence="8">
    <location>
        <begin position="311"/>
        <end position="383"/>
    </location>
</feature>
<evidence type="ECO:0000256" key="1">
    <source>
        <dbReference type="ARBA" id="ARBA00012513"/>
    </source>
</evidence>
<dbReference type="EMBL" id="KB008130">
    <property type="protein sequence ID" value="ELR12113.1"/>
    <property type="molecule type" value="Genomic_DNA"/>
</dbReference>
<evidence type="ECO:0000256" key="6">
    <source>
        <dbReference type="PROSITE-ProRule" id="PRU10141"/>
    </source>
</evidence>
<keyword evidence="11" id="KW-1185">Reference proteome</keyword>
<evidence type="ECO:0000256" key="7">
    <source>
        <dbReference type="RuleBase" id="RU000304"/>
    </source>
</evidence>
<dbReference type="GO" id="GO:0005737">
    <property type="term" value="C:cytoplasm"/>
    <property type="evidence" value="ECO:0007669"/>
    <property type="project" value="TreeGrafter"/>
</dbReference>
<accession>L8GHB3</accession>
<dbReference type="InterPro" id="IPR000719">
    <property type="entry name" value="Prot_kinase_dom"/>
</dbReference>
<dbReference type="KEGG" id="acan:ACA1_014220"/>